<dbReference type="EMBL" id="CP004373">
    <property type="protein sequence ID" value="AHK71760.1"/>
    <property type="molecule type" value="Genomic_DNA"/>
</dbReference>
<evidence type="ECO:0000313" key="4">
    <source>
        <dbReference type="Proteomes" id="UP000031656"/>
    </source>
</evidence>
<dbReference type="InterPro" id="IPR000073">
    <property type="entry name" value="AB_hydrolase_1"/>
</dbReference>
<proteinExistence type="inferred from homology"/>
<dbReference type="PRINTS" id="PR00412">
    <property type="entry name" value="EPOXHYDRLASE"/>
</dbReference>
<dbReference type="GO" id="GO:0016691">
    <property type="term" value="F:chloride peroxidase activity"/>
    <property type="evidence" value="ECO:0007669"/>
    <property type="project" value="UniProtKB-EC"/>
</dbReference>
<evidence type="ECO:0000313" key="3">
    <source>
        <dbReference type="EMBL" id="AHK71760.1"/>
    </source>
</evidence>
<dbReference type="FunFam" id="3.40.50.1820:FF:000205">
    <property type="entry name" value="Non-haem bromoperoxidase BPO-A2"/>
    <property type="match status" value="1"/>
</dbReference>
<dbReference type="Proteomes" id="UP000031656">
    <property type="component" value="Chromosome"/>
</dbReference>
<gene>
    <name evidence="3" type="ORF">GLS_c18860</name>
</gene>
<dbReference type="InterPro" id="IPR000639">
    <property type="entry name" value="Epox_hydrolase-like"/>
</dbReference>
<evidence type="ECO:0000256" key="1">
    <source>
        <dbReference type="ARBA" id="ARBA00038128"/>
    </source>
</evidence>
<dbReference type="HOGENOM" id="CLU_020336_12_3_5"/>
<name>A0A067Z7J4_GLUOY</name>
<protein>
    <submittedName>
        <fullName evidence="3">Putative non-heme chloroperoxidase</fullName>
        <ecNumber evidence="3">1.11.1.10</ecNumber>
    </submittedName>
</protein>
<accession>A0A067Z7J4</accession>
<dbReference type="SUPFAM" id="SSF53474">
    <property type="entry name" value="alpha/beta-Hydrolases"/>
    <property type="match status" value="1"/>
</dbReference>
<dbReference type="PANTHER" id="PTHR43433">
    <property type="entry name" value="HYDROLASE, ALPHA/BETA FOLD FAMILY PROTEIN"/>
    <property type="match status" value="1"/>
</dbReference>
<dbReference type="Gene3D" id="3.40.50.1820">
    <property type="entry name" value="alpha/beta hydrolase"/>
    <property type="match status" value="1"/>
</dbReference>
<dbReference type="PANTHER" id="PTHR43433:SF4">
    <property type="entry name" value="NON-HEME CHLOROPEROXIDASE-RELATED"/>
    <property type="match status" value="1"/>
</dbReference>
<keyword evidence="3" id="KW-0575">Peroxidase</keyword>
<comment type="similarity">
    <text evidence="1">Belongs to the AB hydrolase superfamily. Bacterial non-heme haloperoxidase / perhydrolase family.</text>
</comment>
<dbReference type="PRINTS" id="PR00111">
    <property type="entry name" value="ABHYDROLASE"/>
</dbReference>
<dbReference type="EC" id="1.11.1.10" evidence="3"/>
<evidence type="ECO:0000259" key="2">
    <source>
        <dbReference type="Pfam" id="PF00561"/>
    </source>
</evidence>
<dbReference type="AlphaFoldDB" id="A0A067Z7J4"/>
<dbReference type="RefSeq" id="WP_011253286.1">
    <property type="nucleotide sequence ID" value="NZ_CP004373.1"/>
</dbReference>
<dbReference type="InterPro" id="IPR050471">
    <property type="entry name" value="AB_hydrolase"/>
</dbReference>
<reference evidence="3 4" key="1">
    <citation type="journal article" date="2015" name="Appl. Microbiol. Biotechnol.">
        <title>The consequence of an additional NADH dehydrogenase paralog on the growth of Gluconobacter oxydans DSM3504.</title>
        <authorList>
            <person name="Kostner D."/>
            <person name="Luchterhand B."/>
            <person name="Junker A."/>
            <person name="Volland S."/>
            <person name="Daniel R."/>
            <person name="Buchs J."/>
            <person name="Liebl W."/>
            <person name="Ehrenreich A."/>
        </authorList>
    </citation>
    <scope>NUCLEOTIDE SEQUENCE [LARGE SCALE GENOMIC DNA]</scope>
    <source>
        <strain evidence="3">DSM 3504</strain>
    </source>
</reference>
<dbReference type="Pfam" id="PF00561">
    <property type="entry name" value="Abhydrolase_1"/>
    <property type="match status" value="1"/>
</dbReference>
<sequence length="274" mass="29888">MPYITATDGTSLHVKDMGAGKPVVLIHGWPLTGDMWEKQTLALVEAGYRVITYDRRGFGQSGHPINCYDYDTLADDLAVILEQLDLWDATLVGFSMGGGEVARYLSRHGRSRISKTVLLSSVVPFLLKTSDNPKGVDISVFDGIKQKIRQDRFGFLKDFIPDFYGVSLMHHPVSQGVLDWSFLLASMASPMATLDCVDAWGTTDFRPDLQAFTIPTLVIHGTADSAVPAGIAGEKAAAAIPGSTWISYDGAPHGLFMTHAERVNEDLLRFLATP</sequence>
<keyword evidence="3" id="KW-0560">Oxidoreductase</keyword>
<organism evidence="3 4">
    <name type="scientific">Gluconobacter oxydans DSM 3504</name>
    <dbReference type="NCBI Taxonomy" id="1288313"/>
    <lineage>
        <taxon>Bacteria</taxon>
        <taxon>Pseudomonadati</taxon>
        <taxon>Pseudomonadota</taxon>
        <taxon>Alphaproteobacteria</taxon>
        <taxon>Acetobacterales</taxon>
        <taxon>Acetobacteraceae</taxon>
        <taxon>Gluconobacter</taxon>
    </lineage>
</organism>
<feature type="domain" description="AB hydrolase-1" evidence="2">
    <location>
        <begin position="21"/>
        <end position="260"/>
    </location>
</feature>
<dbReference type="GeneID" id="56906100"/>
<dbReference type="InterPro" id="IPR029058">
    <property type="entry name" value="AB_hydrolase_fold"/>
</dbReference>
<dbReference type="KEGG" id="goy:GLS_c18860"/>